<dbReference type="GO" id="GO:0004016">
    <property type="term" value="F:adenylate cyclase activity"/>
    <property type="evidence" value="ECO:0007669"/>
    <property type="project" value="UniProtKB-ARBA"/>
</dbReference>
<dbReference type="SUPFAM" id="SSF55073">
    <property type="entry name" value="Nucleotide cyclase"/>
    <property type="match status" value="1"/>
</dbReference>
<dbReference type="GO" id="GO:0009190">
    <property type="term" value="P:cyclic nucleotide biosynthetic process"/>
    <property type="evidence" value="ECO:0007669"/>
    <property type="project" value="InterPro"/>
</dbReference>
<comment type="caution">
    <text evidence="2">The sequence shown here is derived from an EMBL/GenBank/DDBJ whole genome shotgun (WGS) entry which is preliminary data.</text>
</comment>
<dbReference type="GO" id="GO:0035556">
    <property type="term" value="P:intracellular signal transduction"/>
    <property type="evidence" value="ECO:0007669"/>
    <property type="project" value="InterPro"/>
</dbReference>
<dbReference type="EMBL" id="QNBE01000082">
    <property type="protein sequence ID" value="RKX69482.1"/>
    <property type="molecule type" value="Genomic_DNA"/>
</dbReference>
<evidence type="ECO:0000259" key="1">
    <source>
        <dbReference type="PROSITE" id="PS50125"/>
    </source>
</evidence>
<protein>
    <recommendedName>
        <fullName evidence="1">Guanylate cyclase domain-containing protein</fullName>
    </recommendedName>
</protein>
<gene>
    <name evidence="2" type="ORF">DRP53_08070</name>
</gene>
<name>A0A660SFY8_UNCW3</name>
<dbReference type="InterPro" id="IPR001054">
    <property type="entry name" value="A/G_cyclase"/>
</dbReference>
<dbReference type="InterPro" id="IPR029787">
    <property type="entry name" value="Nucleotide_cyclase"/>
</dbReference>
<evidence type="ECO:0000313" key="2">
    <source>
        <dbReference type="EMBL" id="RKX69482.1"/>
    </source>
</evidence>
<proteinExistence type="predicted"/>
<organism evidence="2 3">
    <name type="scientific">candidate division WOR-3 bacterium</name>
    <dbReference type="NCBI Taxonomy" id="2052148"/>
    <lineage>
        <taxon>Bacteria</taxon>
        <taxon>Bacteria division WOR-3</taxon>
    </lineage>
</organism>
<dbReference type="Proteomes" id="UP000268469">
    <property type="component" value="Unassembled WGS sequence"/>
</dbReference>
<sequence>MICPACGNKTGAHNYCGYCGQILTDLKLSRVTIACLRADVSGFTRLTMGVEAEVAFSFLKLVLTNAAQKIEEAGGLIYRFIGDEVVGIFGIRPFDYRRLFECGLYLTKLEAFGKSFGMKVGIEEGEAEYARIAVGGVERELIFGDIFLSVARIQKSLRQPGLAIGPRLCESMMRQGISEVRDYCLKRGGDG</sequence>
<dbReference type="PROSITE" id="PS50125">
    <property type="entry name" value="GUANYLATE_CYCLASE_2"/>
    <property type="match status" value="1"/>
</dbReference>
<dbReference type="Gene3D" id="3.30.70.1230">
    <property type="entry name" value="Nucleotide cyclase"/>
    <property type="match status" value="1"/>
</dbReference>
<feature type="domain" description="Guanylate cyclase" evidence="1">
    <location>
        <begin position="34"/>
        <end position="154"/>
    </location>
</feature>
<evidence type="ECO:0000313" key="3">
    <source>
        <dbReference type="Proteomes" id="UP000268469"/>
    </source>
</evidence>
<reference evidence="2 3" key="1">
    <citation type="submission" date="2018-06" db="EMBL/GenBank/DDBJ databases">
        <title>Extensive metabolic versatility and redundancy in microbially diverse, dynamic hydrothermal sediments.</title>
        <authorList>
            <person name="Dombrowski N."/>
            <person name="Teske A."/>
            <person name="Baker B.J."/>
        </authorList>
    </citation>
    <scope>NUCLEOTIDE SEQUENCE [LARGE SCALE GENOMIC DNA]</scope>
    <source>
        <strain evidence="2">B36_G15</strain>
    </source>
</reference>
<dbReference type="AlphaFoldDB" id="A0A660SFY8"/>
<accession>A0A660SFY8</accession>